<sequence length="266" mass="32098">MAIEQKVDKLEEALMRLVYIQQKTEMELQSFKNEMLDFKNEMKVFKDEMLEFKNEMKVFKDEMLEFKNEMKVFKDEMLEFKNEMKVFKDEMLDFKNEMKVFKDEMLDSKEWSKKNIESINRQWGNLANRMGTLVEDIFFPSMDQTIERYFHIRCDILERNKRIRKDDKSLEIDIMATLKKAKQAFIVEVKSNPDRTEYIEEFLEKLDKITQFLPELEEYTLIGIYAGLDMSKETVHLLTKKRIYAMVFKGDILEIVNYDEFSGVRS</sequence>
<evidence type="ECO:0000313" key="2">
    <source>
        <dbReference type="EMBL" id="QPM67326.1"/>
    </source>
</evidence>
<dbReference type="PANTHER" id="PTHR38753:SF1">
    <property type="entry name" value="SLR1441 PROTEIN"/>
    <property type="match status" value="1"/>
</dbReference>
<feature type="coiled-coil region" evidence="1">
    <location>
        <begin position="21"/>
        <end position="97"/>
    </location>
</feature>
<dbReference type="EMBL" id="CP065383">
    <property type="protein sequence ID" value="QPM67326.1"/>
    <property type="molecule type" value="Genomic_DNA"/>
</dbReference>
<dbReference type="AlphaFoldDB" id="A0A7T1AJZ9"/>
<evidence type="ECO:0000256" key="1">
    <source>
        <dbReference type="SAM" id="Coils"/>
    </source>
</evidence>
<dbReference type="Gene3D" id="6.10.250.3110">
    <property type="match status" value="1"/>
</dbReference>
<dbReference type="RefSeq" id="WP_218112537.1">
    <property type="nucleotide sequence ID" value="NZ_CP065383.1"/>
</dbReference>
<evidence type="ECO:0008006" key="4">
    <source>
        <dbReference type="Google" id="ProtNLM"/>
    </source>
</evidence>
<keyword evidence="3" id="KW-1185">Reference proteome</keyword>
<organism evidence="2 3">
    <name type="scientific">Atribacter laminatus</name>
    <dbReference type="NCBI Taxonomy" id="2847778"/>
    <lineage>
        <taxon>Bacteria</taxon>
        <taxon>Pseudomonadati</taxon>
        <taxon>Atribacterota</taxon>
        <taxon>Atribacteria</taxon>
        <taxon>Atribacterales</taxon>
        <taxon>Atribacteraceae</taxon>
        <taxon>Atribacter</taxon>
    </lineage>
</organism>
<accession>A0A7T1AJZ9</accession>
<dbReference type="SUPFAM" id="SSF52980">
    <property type="entry name" value="Restriction endonuclease-like"/>
    <property type="match status" value="1"/>
</dbReference>
<dbReference type="Proteomes" id="UP000594463">
    <property type="component" value="Chromosome"/>
</dbReference>
<gene>
    <name evidence="2" type="ORF">RT761_00527</name>
</gene>
<reference evidence="2 3" key="1">
    <citation type="journal article" date="2021" name="Nat. Commun.">
        <title>Isolation of a member of the candidate phylum Atribacteria reveals a unique cell membrane structure.</title>
        <authorList>
            <person name="Taiki K."/>
            <person name="Nobu M.K."/>
            <person name="Kusada H."/>
            <person name="Meng X.-Y."/>
            <person name="Hosoki N."/>
            <person name="Uematsu K."/>
            <person name="Yoshioka H."/>
            <person name="Kamagata Y."/>
            <person name="Tamaki H."/>
        </authorList>
    </citation>
    <scope>NUCLEOTIDE SEQUENCE [LARGE SCALE GENOMIC DNA]</scope>
    <source>
        <strain evidence="2 3">RT761</strain>
    </source>
</reference>
<proteinExistence type="predicted"/>
<dbReference type="PANTHER" id="PTHR38753">
    <property type="entry name" value="SLR1441 PROTEIN"/>
    <property type="match status" value="1"/>
</dbReference>
<keyword evidence="1" id="KW-0175">Coiled coil</keyword>
<evidence type="ECO:0000313" key="3">
    <source>
        <dbReference type="Proteomes" id="UP000594463"/>
    </source>
</evidence>
<dbReference type="InterPro" id="IPR011335">
    <property type="entry name" value="Restrct_endonuc-II-like"/>
</dbReference>
<protein>
    <recommendedName>
        <fullName evidence="4">DUF3782 domain-containing protein</fullName>
    </recommendedName>
</protein>
<dbReference type="KEGG" id="alam:RT761_00527"/>
<name>A0A7T1AJZ9_ATRLM</name>